<feature type="compositionally biased region" description="Basic and acidic residues" evidence="1">
    <location>
        <begin position="106"/>
        <end position="115"/>
    </location>
</feature>
<gene>
    <name evidence="2" type="ORF">B296_00041087</name>
</gene>
<feature type="region of interest" description="Disordered" evidence="1">
    <location>
        <begin position="96"/>
        <end position="117"/>
    </location>
</feature>
<dbReference type="EMBL" id="AMZH03015292">
    <property type="protein sequence ID" value="RRT46284.1"/>
    <property type="molecule type" value="Genomic_DNA"/>
</dbReference>
<proteinExistence type="predicted"/>
<dbReference type="Proteomes" id="UP000287651">
    <property type="component" value="Unassembled WGS sequence"/>
</dbReference>
<dbReference type="AlphaFoldDB" id="A0A426Y3I1"/>
<evidence type="ECO:0000313" key="2">
    <source>
        <dbReference type="EMBL" id="RRT46284.1"/>
    </source>
</evidence>
<feature type="compositionally biased region" description="Basic and acidic residues" evidence="1">
    <location>
        <begin position="1"/>
        <end position="11"/>
    </location>
</feature>
<reference evidence="2 3" key="1">
    <citation type="journal article" date="2014" name="Agronomy (Basel)">
        <title>A Draft Genome Sequence for Ensete ventricosum, the Drought-Tolerant Tree Against Hunger.</title>
        <authorList>
            <person name="Harrison J."/>
            <person name="Moore K.A."/>
            <person name="Paszkiewicz K."/>
            <person name="Jones T."/>
            <person name="Grant M."/>
            <person name="Ambacheew D."/>
            <person name="Muzemil S."/>
            <person name="Studholme D.J."/>
        </authorList>
    </citation>
    <scope>NUCLEOTIDE SEQUENCE [LARGE SCALE GENOMIC DNA]</scope>
</reference>
<comment type="caution">
    <text evidence="2">The sequence shown here is derived from an EMBL/GenBank/DDBJ whole genome shotgun (WGS) entry which is preliminary data.</text>
</comment>
<evidence type="ECO:0000313" key="3">
    <source>
        <dbReference type="Proteomes" id="UP000287651"/>
    </source>
</evidence>
<evidence type="ECO:0000256" key="1">
    <source>
        <dbReference type="SAM" id="MobiDB-lite"/>
    </source>
</evidence>
<feature type="compositionally biased region" description="Basic and acidic residues" evidence="1">
    <location>
        <begin position="30"/>
        <end position="61"/>
    </location>
</feature>
<organism evidence="2 3">
    <name type="scientific">Ensete ventricosum</name>
    <name type="common">Abyssinian banana</name>
    <name type="synonym">Musa ensete</name>
    <dbReference type="NCBI Taxonomy" id="4639"/>
    <lineage>
        <taxon>Eukaryota</taxon>
        <taxon>Viridiplantae</taxon>
        <taxon>Streptophyta</taxon>
        <taxon>Embryophyta</taxon>
        <taxon>Tracheophyta</taxon>
        <taxon>Spermatophyta</taxon>
        <taxon>Magnoliopsida</taxon>
        <taxon>Liliopsida</taxon>
        <taxon>Zingiberales</taxon>
        <taxon>Musaceae</taxon>
        <taxon>Ensete</taxon>
    </lineage>
</organism>
<sequence>MDDRGKVHDRLAGASSSIDKSKAFAVNENPQREPKKEKKTEKTVTRNTEKDTHAVQRRRQEWPVPGSAWGTQNPSYLSPDKFDSVMTMMIKKGREEGRGTDLGGVGRERDEDRDRKTCKRQKGLLRLRRRRPRFLSSSPSALSCRSSFVFPATPQHEPAGTAGTKRSFIFELLGTAGTKRHFITRRDDFLPLQTPPFSLSSSQLLAMTEDNRQFRLSHRE</sequence>
<accession>A0A426Y3I1</accession>
<feature type="region of interest" description="Disordered" evidence="1">
    <location>
        <begin position="1"/>
        <end position="77"/>
    </location>
</feature>
<name>A0A426Y3I1_ENSVE</name>
<protein>
    <submittedName>
        <fullName evidence="2">Uncharacterized protein</fullName>
    </submittedName>
</protein>